<evidence type="ECO:0000313" key="12">
    <source>
        <dbReference type="EMBL" id="RCK57919.1"/>
    </source>
</evidence>
<comment type="subunit">
    <text evidence="3 11">Component of the Mediator complex.</text>
</comment>
<keyword evidence="13" id="KW-1185">Reference proteome</keyword>
<dbReference type="GO" id="GO:0003712">
    <property type="term" value="F:transcription coregulator activity"/>
    <property type="evidence" value="ECO:0007669"/>
    <property type="project" value="InterPro"/>
</dbReference>
<reference evidence="12 13" key="1">
    <citation type="submission" date="2018-06" db="EMBL/GenBank/DDBJ databases">
        <title>Whole genome sequencing of Candida tropicalis (genome annotated by CSBL at Korea University).</title>
        <authorList>
            <person name="Ahn J."/>
        </authorList>
    </citation>
    <scope>NUCLEOTIDE SEQUENCE [LARGE SCALE GENOMIC DNA]</scope>
    <source>
        <strain evidence="12 13">ATCC 20962</strain>
    </source>
</reference>
<dbReference type="GO" id="GO:0016592">
    <property type="term" value="C:mediator complex"/>
    <property type="evidence" value="ECO:0007669"/>
    <property type="project" value="InterPro"/>
</dbReference>
<comment type="subcellular location">
    <subcellularLocation>
        <location evidence="1 11">Nucleus</location>
    </subcellularLocation>
</comment>
<comment type="caution">
    <text evidence="12">The sequence shown here is derived from an EMBL/GenBank/DDBJ whole genome shotgun (WGS) entry which is preliminary data.</text>
</comment>
<name>A0A367XX00_9ASCO</name>
<accession>A0A367XX00</accession>
<proteinExistence type="inferred from homology"/>
<keyword evidence="5 11" id="KW-0805">Transcription regulation</keyword>
<dbReference type="InterPro" id="IPR007018">
    <property type="entry name" value="Mediator_Med6"/>
</dbReference>
<dbReference type="Pfam" id="PF04934">
    <property type="entry name" value="Med6"/>
    <property type="match status" value="1"/>
</dbReference>
<comment type="similarity">
    <text evidence="2 11">Belongs to the Mediator complex subunit 6 family.</text>
</comment>
<sequence length="262" mass="29289">MESLDEIQWKSPEFIQERGLNTNNVLEYFSLSPFYDRTSNNQVLMMQFQYQQIQIPLGMTFQQYFQTRLAEMTGVEFIIAYTKEPDFWIVRKQKRLDATNAVPLQDYYIIGANVYQAPRIYDVLSSRLLAGILSLKNSTDLLNEMTSYHVSDGGHSYNNSIHGKVGSKSQQSFAVSKSASNNTGINTMTPITLTTPLGATVPSTVSNNNNGAMSGIEITSRAFDSLLNDVVSNDEQVYIDEIPLYGKGSTIESLGLKVNTET</sequence>
<dbReference type="Proteomes" id="UP000253472">
    <property type="component" value="Unassembled WGS sequence"/>
</dbReference>
<evidence type="ECO:0000256" key="9">
    <source>
        <dbReference type="ARBA" id="ARBA00025687"/>
    </source>
</evidence>
<evidence type="ECO:0000256" key="7">
    <source>
        <dbReference type="ARBA" id="ARBA00023163"/>
    </source>
</evidence>
<dbReference type="FunFam" id="3.10.450.580:FF:000004">
    <property type="entry name" value="Mediator of RNA polymerase II transcription subunit 6"/>
    <property type="match status" value="1"/>
</dbReference>
<evidence type="ECO:0000256" key="3">
    <source>
        <dbReference type="ARBA" id="ARBA00011837"/>
    </source>
</evidence>
<evidence type="ECO:0000256" key="8">
    <source>
        <dbReference type="ARBA" id="ARBA00023242"/>
    </source>
</evidence>
<dbReference type="AlphaFoldDB" id="A0A367XX00"/>
<evidence type="ECO:0000256" key="1">
    <source>
        <dbReference type="ARBA" id="ARBA00004123"/>
    </source>
</evidence>
<dbReference type="PANTHER" id="PTHR13104">
    <property type="entry name" value="MED-6-RELATED"/>
    <property type="match status" value="1"/>
</dbReference>
<comment type="function">
    <text evidence="9">Component of the Mediator complex, a coactivator involved in the regulated transcription of nearly all RNA polymerase II-dependent genes. Mediator functions as a bridge to convey information from gene-specific regulatory proteins to the basal RNA polymerase II transcription machinery. Mediator is recruited to promoters by direct interactions with regulatory proteins and serves as a scaffold for the assembly of a functional preinitiation complex with RNA polymerase II and the general transcription factors.</text>
</comment>
<evidence type="ECO:0000256" key="4">
    <source>
        <dbReference type="ARBA" id="ARBA00020634"/>
    </source>
</evidence>
<dbReference type="GO" id="GO:0006357">
    <property type="term" value="P:regulation of transcription by RNA polymerase II"/>
    <property type="evidence" value="ECO:0007669"/>
    <property type="project" value="InterPro"/>
</dbReference>
<dbReference type="PIRSF" id="PIRSF013286">
    <property type="entry name" value="MED6_fungi"/>
    <property type="match status" value="1"/>
</dbReference>
<dbReference type="InterPro" id="IPR016612">
    <property type="entry name" value="Mediator_Med6_fun"/>
</dbReference>
<keyword evidence="7 11" id="KW-0804">Transcription</keyword>
<protein>
    <recommendedName>
        <fullName evidence="4 11">Mediator of RNA polymerase II transcription subunit 6</fullName>
    </recommendedName>
    <alternativeName>
        <fullName evidence="10 11">Mediator complex subunit 6</fullName>
    </alternativeName>
</protein>
<evidence type="ECO:0000313" key="13">
    <source>
        <dbReference type="Proteomes" id="UP000253472"/>
    </source>
</evidence>
<organism evidence="12 13">
    <name type="scientific">Candida viswanathii</name>
    <dbReference type="NCBI Taxonomy" id="5486"/>
    <lineage>
        <taxon>Eukaryota</taxon>
        <taxon>Fungi</taxon>
        <taxon>Dikarya</taxon>
        <taxon>Ascomycota</taxon>
        <taxon>Saccharomycotina</taxon>
        <taxon>Pichiomycetes</taxon>
        <taxon>Debaryomycetaceae</taxon>
        <taxon>Candida/Lodderomyces clade</taxon>
        <taxon>Candida</taxon>
    </lineage>
</organism>
<evidence type="ECO:0000256" key="5">
    <source>
        <dbReference type="ARBA" id="ARBA00023015"/>
    </source>
</evidence>
<evidence type="ECO:0000256" key="10">
    <source>
        <dbReference type="ARBA" id="ARBA00031259"/>
    </source>
</evidence>
<evidence type="ECO:0000256" key="11">
    <source>
        <dbReference type="PIRNR" id="PIRNR013286"/>
    </source>
</evidence>
<dbReference type="Gene3D" id="3.10.450.580">
    <property type="entry name" value="Mediator complex, subunit Med6"/>
    <property type="match status" value="1"/>
</dbReference>
<keyword evidence="8 11" id="KW-0539">Nucleus</keyword>
<keyword evidence="6 11" id="KW-0010">Activator</keyword>
<evidence type="ECO:0000256" key="2">
    <source>
        <dbReference type="ARBA" id="ARBA00007526"/>
    </source>
</evidence>
<dbReference type="STRING" id="5486.A0A367XX00"/>
<evidence type="ECO:0000256" key="6">
    <source>
        <dbReference type="ARBA" id="ARBA00023159"/>
    </source>
</evidence>
<dbReference type="OrthoDB" id="344220at2759"/>
<dbReference type="EMBL" id="QLNQ01000028">
    <property type="protein sequence ID" value="RCK57919.1"/>
    <property type="molecule type" value="Genomic_DNA"/>
</dbReference>
<gene>
    <name evidence="12" type="primary">MED6_1</name>
    <name evidence="12" type="ORF">Cantr_06192</name>
</gene>
<dbReference type="InterPro" id="IPR038566">
    <property type="entry name" value="Mediator_Med6_sf"/>
</dbReference>